<dbReference type="CDD" id="cd13682">
    <property type="entry name" value="PBP2_TRAP_alpha-ketoacid"/>
    <property type="match status" value="1"/>
</dbReference>
<sequence>MGAVHIALQPKKKEQTVERRSFLKQASVAGVAAAGISAPAIAAAEPSIQWRITSSFPKSLETIYGGAEQLAKRVSDLTDGKFQIKVHAAGEIVPGLQALDAVQNGTVQACHTCGYYYVGKNKTFAFDTAVPFGLSSRQQAAWMYYGGGLQLMREFLRDYKVISFYGGNTGTQMGGWFRNPVKSLADVKGLKIRIPGIGGEVWSRLGAVPQTLAGGDIYPALEKGTIDAAEWVGPYDDEKLGFYKVAKNYFYPGWWEPGPQISFYVNLEEWAKLPKSYQAAFEVATAEAAIAMQAEYDAKNPQALVRLLQAGVKLHKYPADIMKAAQKATFELYEEEAAKNASFKKVYTEWKKFRGIEQGWFSLAESGLESFMYANRVK</sequence>
<dbReference type="NCBIfam" id="TIGR01409">
    <property type="entry name" value="TAT_signal_seq"/>
    <property type="match status" value="1"/>
</dbReference>
<organism evidence="2 3">
    <name type="scientific">Chitinimonas prasina</name>
    <dbReference type="NCBI Taxonomy" id="1434937"/>
    <lineage>
        <taxon>Bacteria</taxon>
        <taxon>Pseudomonadati</taxon>
        <taxon>Pseudomonadota</taxon>
        <taxon>Betaproteobacteria</taxon>
        <taxon>Neisseriales</taxon>
        <taxon>Chitinibacteraceae</taxon>
        <taxon>Chitinimonas</taxon>
    </lineage>
</organism>
<dbReference type="InterPro" id="IPR018389">
    <property type="entry name" value="DctP_fam"/>
</dbReference>
<evidence type="ECO:0000313" key="3">
    <source>
        <dbReference type="Proteomes" id="UP001156706"/>
    </source>
</evidence>
<dbReference type="InterPro" id="IPR006311">
    <property type="entry name" value="TAT_signal"/>
</dbReference>
<proteinExistence type="predicted"/>
<dbReference type="InterPro" id="IPR041722">
    <property type="entry name" value="TakP/all3028"/>
</dbReference>
<evidence type="ECO:0000313" key="2">
    <source>
        <dbReference type="EMBL" id="GLR15330.1"/>
    </source>
</evidence>
<reference evidence="3" key="1">
    <citation type="journal article" date="2019" name="Int. J. Syst. Evol. Microbiol.">
        <title>The Global Catalogue of Microorganisms (GCM) 10K type strain sequencing project: providing services to taxonomists for standard genome sequencing and annotation.</title>
        <authorList>
            <consortium name="The Broad Institute Genomics Platform"/>
            <consortium name="The Broad Institute Genome Sequencing Center for Infectious Disease"/>
            <person name="Wu L."/>
            <person name="Ma J."/>
        </authorList>
    </citation>
    <scope>NUCLEOTIDE SEQUENCE [LARGE SCALE GENOMIC DNA]</scope>
    <source>
        <strain evidence="3">NBRC 110044</strain>
    </source>
</reference>
<dbReference type="InterPro" id="IPR026289">
    <property type="entry name" value="SBP_TakP-like"/>
</dbReference>
<dbReference type="Proteomes" id="UP001156706">
    <property type="component" value="Unassembled WGS sequence"/>
</dbReference>
<dbReference type="EMBL" id="BSOG01000008">
    <property type="protein sequence ID" value="GLR15330.1"/>
    <property type="molecule type" value="Genomic_DNA"/>
</dbReference>
<dbReference type="PANTHER" id="PTHR33376:SF5">
    <property type="entry name" value="EXTRACYTOPLASMIC SOLUTE RECEPTOR PROTEIN"/>
    <property type="match status" value="1"/>
</dbReference>
<dbReference type="Gene3D" id="3.40.190.10">
    <property type="entry name" value="Periplasmic binding protein-like II"/>
    <property type="match status" value="1"/>
</dbReference>
<dbReference type="PIRSF" id="PIRSF039026">
    <property type="entry name" value="SiaP"/>
    <property type="match status" value="1"/>
</dbReference>
<evidence type="ECO:0000256" key="1">
    <source>
        <dbReference type="ARBA" id="ARBA00022729"/>
    </source>
</evidence>
<comment type="caution">
    <text evidence="2">The sequence shown here is derived from an EMBL/GenBank/DDBJ whole genome shotgun (WGS) entry which is preliminary data.</text>
</comment>
<dbReference type="NCBIfam" id="NF037995">
    <property type="entry name" value="TRAP_S1"/>
    <property type="match status" value="1"/>
</dbReference>
<name>A0ABQ5YJZ8_9NEIS</name>
<accession>A0ABQ5YJZ8</accession>
<dbReference type="Gene3D" id="3.40.190.170">
    <property type="entry name" value="Bacterial extracellular solute-binding protein, family 7"/>
    <property type="match status" value="1"/>
</dbReference>
<dbReference type="InterPro" id="IPR038404">
    <property type="entry name" value="TRAP_DctP_sf"/>
</dbReference>
<keyword evidence="3" id="KW-1185">Reference proteome</keyword>
<dbReference type="PROSITE" id="PS51318">
    <property type="entry name" value="TAT"/>
    <property type="match status" value="1"/>
</dbReference>
<keyword evidence="1" id="KW-0732">Signal</keyword>
<dbReference type="Pfam" id="PF03480">
    <property type="entry name" value="DctP"/>
    <property type="match status" value="1"/>
</dbReference>
<gene>
    <name evidence="2" type="ORF">GCM10007907_41200</name>
</gene>
<dbReference type="PANTHER" id="PTHR33376">
    <property type="match status" value="1"/>
</dbReference>
<dbReference type="InterPro" id="IPR019546">
    <property type="entry name" value="TAT_signal_bac_arc"/>
</dbReference>
<protein>
    <submittedName>
        <fullName evidence="2">ABC transporter substrate-binding protein</fullName>
    </submittedName>
</protein>